<keyword evidence="4" id="KW-0812">Transmembrane</keyword>
<dbReference type="GO" id="GO:0005085">
    <property type="term" value="F:guanyl-nucleotide exchange factor activity"/>
    <property type="evidence" value="ECO:0007669"/>
    <property type="project" value="InterPro"/>
</dbReference>
<dbReference type="GO" id="GO:0006888">
    <property type="term" value="P:endoplasmic reticulum to Golgi vesicle-mediated transport"/>
    <property type="evidence" value="ECO:0007669"/>
    <property type="project" value="TreeGrafter"/>
</dbReference>
<evidence type="ECO:0000256" key="11">
    <source>
        <dbReference type="PROSITE-ProRule" id="PRU00221"/>
    </source>
</evidence>
<dbReference type="PROSITE" id="PS50082">
    <property type="entry name" value="WD_REPEATS_2"/>
    <property type="match status" value="1"/>
</dbReference>
<keyword evidence="9" id="KW-1133">Transmembrane helix</keyword>
<dbReference type="OrthoDB" id="2013972at2759"/>
<gene>
    <name evidence="12" type="ORF">TSUD_58870</name>
</gene>
<keyword evidence="8" id="KW-0653">Protein transport</keyword>
<keyword evidence="7" id="KW-0931">ER-Golgi transport</keyword>
<keyword evidence="13" id="KW-1185">Reference proteome</keyword>
<evidence type="ECO:0000256" key="7">
    <source>
        <dbReference type="ARBA" id="ARBA00022892"/>
    </source>
</evidence>
<dbReference type="PANTHER" id="PTHR23284">
    <property type="entry name" value="PROLACTIN REGULATORY ELEMENT BINDING PROTEIN"/>
    <property type="match status" value="1"/>
</dbReference>
<evidence type="ECO:0000256" key="9">
    <source>
        <dbReference type="ARBA" id="ARBA00022989"/>
    </source>
</evidence>
<dbReference type="SUPFAM" id="SSF50978">
    <property type="entry name" value="WD40 repeat-like"/>
    <property type="match status" value="1"/>
</dbReference>
<proteinExistence type="predicted"/>
<dbReference type="InterPro" id="IPR015943">
    <property type="entry name" value="WD40/YVTN_repeat-like_dom_sf"/>
</dbReference>
<dbReference type="Pfam" id="PF00400">
    <property type="entry name" value="WD40"/>
    <property type="match status" value="2"/>
</dbReference>
<evidence type="ECO:0000256" key="3">
    <source>
        <dbReference type="ARBA" id="ARBA00022574"/>
    </source>
</evidence>
<dbReference type="AlphaFoldDB" id="A0A2Z6MBC6"/>
<sequence length="98" mass="10545">MRKCSPELDNVGLQLALAFNNDGTTLAVGGEDGSLRVFKWPSMENIINESNAHSTVKDLHFSSDGKLIVSLGGSGPYRVWDISSAIALAQSDLHVPYL</sequence>
<keyword evidence="10" id="KW-0472">Membrane</keyword>
<dbReference type="InterPro" id="IPR001680">
    <property type="entry name" value="WD40_rpt"/>
</dbReference>
<name>A0A2Z6MBC6_TRISU</name>
<dbReference type="Proteomes" id="UP000242715">
    <property type="component" value="Unassembled WGS sequence"/>
</dbReference>
<evidence type="ECO:0000256" key="10">
    <source>
        <dbReference type="ARBA" id="ARBA00023136"/>
    </source>
</evidence>
<feature type="repeat" description="WD" evidence="11">
    <location>
        <begin position="49"/>
        <end position="90"/>
    </location>
</feature>
<evidence type="ECO:0000313" key="12">
    <source>
        <dbReference type="EMBL" id="GAU29121.1"/>
    </source>
</evidence>
<keyword evidence="5" id="KW-0677">Repeat</keyword>
<dbReference type="Gene3D" id="2.130.10.10">
    <property type="entry name" value="YVTN repeat-like/Quinoprotein amine dehydrogenase"/>
    <property type="match status" value="1"/>
</dbReference>
<dbReference type="InterPro" id="IPR045260">
    <property type="entry name" value="Sec12-like"/>
</dbReference>
<keyword evidence="3 11" id="KW-0853">WD repeat</keyword>
<comment type="subcellular location">
    <subcellularLocation>
        <location evidence="1">Endoplasmic reticulum membrane</location>
        <topology evidence="1">Single-pass membrane protein</topology>
    </subcellularLocation>
</comment>
<dbReference type="PANTHER" id="PTHR23284:SF0">
    <property type="entry name" value="PROLACTIN REGULATORY ELEMENT-BINDING PROTEIN"/>
    <property type="match status" value="1"/>
</dbReference>
<evidence type="ECO:0000313" key="13">
    <source>
        <dbReference type="Proteomes" id="UP000242715"/>
    </source>
</evidence>
<accession>A0A2Z6MBC6</accession>
<evidence type="ECO:0000256" key="5">
    <source>
        <dbReference type="ARBA" id="ARBA00022737"/>
    </source>
</evidence>
<dbReference type="GO" id="GO:0015031">
    <property type="term" value="P:protein transport"/>
    <property type="evidence" value="ECO:0007669"/>
    <property type="project" value="UniProtKB-KW"/>
</dbReference>
<dbReference type="SMART" id="SM00320">
    <property type="entry name" value="WD40"/>
    <property type="match status" value="2"/>
</dbReference>
<dbReference type="GO" id="GO:0005789">
    <property type="term" value="C:endoplasmic reticulum membrane"/>
    <property type="evidence" value="ECO:0007669"/>
    <property type="project" value="UniProtKB-SubCell"/>
</dbReference>
<evidence type="ECO:0000256" key="8">
    <source>
        <dbReference type="ARBA" id="ARBA00022927"/>
    </source>
</evidence>
<keyword evidence="2" id="KW-0813">Transport</keyword>
<reference evidence="13" key="1">
    <citation type="journal article" date="2017" name="Front. Plant Sci.">
        <title>Climate Clever Clovers: New Paradigm to Reduce the Environmental Footprint of Ruminants by Breeding Low Methanogenic Forages Utilizing Haplotype Variation.</title>
        <authorList>
            <person name="Kaur P."/>
            <person name="Appels R."/>
            <person name="Bayer P.E."/>
            <person name="Keeble-Gagnere G."/>
            <person name="Wang J."/>
            <person name="Hirakawa H."/>
            <person name="Shirasawa K."/>
            <person name="Vercoe P."/>
            <person name="Stefanova K."/>
            <person name="Durmic Z."/>
            <person name="Nichols P."/>
            <person name="Revell C."/>
            <person name="Isobe S.N."/>
            <person name="Edwards D."/>
            <person name="Erskine W."/>
        </authorList>
    </citation>
    <scope>NUCLEOTIDE SEQUENCE [LARGE SCALE GENOMIC DNA]</scope>
    <source>
        <strain evidence="13">cv. Daliak</strain>
    </source>
</reference>
<evidence type="ECO:0000256" key="2">
    <source>
        <dbReference type="ARBA" id="ARBA00022448"/>
    </source>
</evidence>
<evidence type="ECO:0000256" key="6">
    <source>
        <dbReference type="ARBA" id="ARBA00022824"/>
    </source>
</evidence>
<evidence type="ECO:0000256" key="1">
    <source>
        <dbReference type="ARBA" id="ARBA00004389"/>
    </source>
</evidence>
<organism evidence="12 13">
    <name type="scientific">Trifolium subterraneum</name>
    <name type="common">Subterranean clover</name>
    <dbReference type="NCBI Taxonomy" id="3900"/>
    <lineage>
        <taxon>Eukaryota</taxon>
        <taxon>Viridiplantae</taxon>
        <taxon>Streptophyta</taxon>
        <taxon>Embryophyta</taxon>
        <taxon>Tracheophyta</taxon>
        <taxon>Spermatophyta</taxon>
        <taxon>Magnoliopsida</taxon>
        <taxon>eudicotyledons</taxon>
        <taxon>Gunneridae</taxon>
        <taxon>Pentapetalae</taxon>
        <taxon>rosids</taxon>
        <taxon>fabids</taxon>
        <taxon>Fabales</taxon>
        <taxon>Fabaceae</taxon>
        <taxon>Papilionoideae</taxon>
        <taxon>50 kb inversion clade</taxon>
        <taxon>NPAAA clade</taxon>
        <taxon>Hologalegina</taxon>
        <taxon>IRL clade</taxon>
        <taxon>Trifolieae</taxon>
        <taxon>Trifolium</taxon>
    </lineage>
</organism>
<keyword evidence="6" id="KW-0256">Endoplasmic reticulum</keyword>
<protein>
    <submittedName>
        <fullName evidence="12">Uncharacterized protein</fullName>
    </submittedName>
</protein>
<dbReference type="InterPro" id="IPR036322">
    <property type="entry name" value="WD40_repeat_dom_sf"/>
</dbReference>
<evidence type="ECO:0000256" key="4">
    <source>
        <dbReference type="ARBA" id="ARBA00022692"/>
    </source>
</evidence>
<dbReference type="GO" id="GO:0003400">
    <property type="term" value="P:regulation of COPII vesicle coating"/>
    <property type="evidence" value="ECO:0007669"/>
    <property type="project" value="TreeGrafter"/>
</dbReference>
<dbReference type="EMBL" id="DF973388">
    <property type="protein sequence ID" value="GAU29121.1"/>
    <property type="molecule type" value="Genomic_DNA"/>
</dbReference>